<dbReference type="PROSITE" id="PS50914">
    <property type="entry name" value="BON"/>
    <property type="match status" value="1"/>
</dbReference>
<gene>
    <name evidence="3" type="ORF">SAE01_47680</name>
</gene>
<name>A0A512BJY4_9BACT</name>
<dbReference type="Gene3D" id="3.40.1520.20">
    <property type="match status" value="1"/>
</dbReference>
<dbReference type="Pfam" id="PF04972">
    <property type="entry name" value="BON"/>
    <property type="match status" value="2"/>
</dbReference>
<evidence type="ECO:0000256" key="1">
    <source>
        <dbReference type="SAM" id="SignalP"/>
    </source>
</evidence>
<reference evidence="3 4" key="1">
    <citation type="submission" date="2019-07" db="EMBL/GenBank/DDBJ databases">
        <title>Whole genome shotgun sequence of Segetibacter aerophilus NBRC 106135.</title>
        <authorList>
            <person name="Hosoyama A."/>
            <person name="Uohara A."/>
            <person name="Ohji S."/>
            <person name="Ichikawa N."/>
        </authorList>
    </citation>
    <scope>NUCLEOTIDE SEQUENCE [LARGE SCALE GENOMIC DNA]</scope>
    <source>
        <strain evidence="3 4">NBRC 106135</strain>
    </source>
</reference>
<dbReference type="PROSITE" id="PS51257">
    <property type="entry name" value="PROKAR_LIPOPROTEIN"/>
    <property type="match status" value="1"/>
</dbReference>
<evidence type="ECO:0000313" key="3">
    <source>
        <dbReference type="EMBL" id="GEO12272.1"/>
    </source>
</evidence>
<feature type="signal peptide" evidence="1">
    <location>
        <begin position="1"/>
        <end position="24"/>
    </location>
</feature>
<proteinExistence type="predicted"/>
<keyword evidence="1" id="KW-0732">Signal</keyword>
<dbReference type="RefSeq" id="WP_147206388.1">
    <property type="nucleotide sequence ID" value="NZ_BJYT01000051.1"/>
</dbReference>
<dbReference type="OrthoDB" id="1097785at2"/>
<keyword evidence="4" id="KW-1185">Reference proteome</keyword>
<evidence type="ECO:0000313" key="4">
    <source>
        <dbReference type="Proteomes" id="UP000321513"/>
    </source>
</evidence>
<dbReference type="EMBL" id="BJYT01000051">
    <property type="protein sequence ID" value="GEO12272.1"/>
    <property type="molecule type" value="Genomic_DNA"/>
</dbReference>
<comment type="caution">
    <text evidence="3">The sequence shown here is derived from an EMBL/GenBank/DDBJ whole genome shotgun (WGS) entry which is preliminary data.</text>
</comment>
<accession>A0A512BJY4</accession>
<evidence type="ECO:0000259" key="2">
    <source>
        <dbReference type="PROSITE" id="PS50914"/>
    </source>
</evidence>
<dbReference type="Proteomes" id="UP000321513">
    <property type="component" value="Unassembled WGS sequence"/>
</dbReference>
<feature type="domain" description="BON" evidence="2">
    <location>
        <begin position="30"/>
        <end position="96"/>
    </location>
</feature>
<organism evidence="3 4">
    <name type="scientific">Segetibacter aerophilus</name>
    <dbReference type="NCBI Taxonomy" id="670293"/>
    <lineage>
        <taxon>Bacteria</taxon>
        <taxon>Pseudomonadati</taxon>
        <taxon>Bacteroidota</taxon>
        <taxon>Chitinophagia</taxon>
        <taxon>Chitinophagales</taxon>
        <taxon>Chitinophagaceae</taxon>
        <taxon>Segetibacter</taxon>
    </lineage>
</organism>
<feature type="chain" id="PRO_5021716042" description="BON domain-containing protein" evidence="1">
    <location>
        <begin position="25"/>
        <end position="162"/>
    </location>
</feature>
<sequence>MKNLKRAYFSSVLTFIFISFITVACGGGNNDAAIQTKISSITQTNQELQSVSATVSKGVVTLIGNCKTERDRERAEKAVERIDDVKDVINNITVTGKVDFTADNDLRDGAAKILKKYKRVQAQVDNGIITLRGNVDKDDLQQLMLDLNGLRPRRIDNQLVAE</sequence>
<dbReference type="AlphaFoldDB" id="A0A512BJY4"/>
<dbReference type="InterPro" id="IPR007055">
    <property type="entry name" value="BON_dom"/>
</dbReference>
<protein>
    <recommendedName>
        <fullName evidence="2">BON domain-containing protein</fullName>
    </recommendedName>
</protein>